<reference evidence="3" key="1">
    <citation type="journal article" date="2012" name="Nat. Genet.">
        <title>Lifestyle transitions in plant pathogenic Colletotrichum fungi deciphered by genome and transcriptome analyses.</title>
        <authorList>
            <person name="O'Connell R.J."/>
            <person name="Thon M.R."/>
            <person name="Hacquard S."/>
            <person name="Amyotte S.G."/>
            <person name="Kleemann J."/>
            <person name="Torres M.F."/>
            <person name="Damm U."/>
            <person name="Buiate E.A."/>
            <person name="Epstein L."/>
            <person name="Alkan N."/>
            <person name="Altmueller J."/>
            <person name="Alvarado-Balderrama L."/>
            <person name="Bauser C.A."/>
            <person name="Becker C."/>
            <person name="Birren B.W."/>
            <person name="Chen Z."/>
            <person name="Choi J."/>
            <person name="Crouch J.A."/>
            <person name="Duvick J.P."/>
            <person name="Farman M.A."/>
            <person name="Gan P."/>
            <person name="Heiman D."/>
            <person name="Henrissat B."/>
            <person name="Howard R.J."/>
            <person name="Kabbage M."/>
            <person name="Koch C."/>
            <person name="Kracher B."/>
            <person name="Kubo Y."/>
            <person name="Law A.D."/>
            <person name="Lebrun M.-H."/>
            <person name="Lee Y.-H."/>
            <person name="Miyara I."/>
            <person name="Moore N."/>
            <person name="Neumann U."/>
            <person name="Nordstroem K."/>
            <person name="Panaccione D.G."/>
            <person name="Panstruga R."/>
            <person name="Place M."/>
            <person name="Proctor R.H."/>
            <person name="Prusky D."/>
            <person name="Rech G."/>
            <person name="Reinhardt R."/>
            <person name="Rollins J.A."/>
            <person name="Rounsley S."/>
            <person name="Schardl C.L."/>
            <person name="Schwartz D.C."/>
            <person name="Shenoy N."/>
            <person name="Shirasu K."/>
            <person name="Sikhakolli U.R."/>
            <person name="Stueber K."/>
            <person name="Sukno S.A."/>
            <person name="Sweigard J.A."/>
            <person name="Takano Y."/>
            <person name="Takahara H."/>
            <person name="Trail F."/>
            <person name="van der Does H.C."/>
            <person name="Voll L.M."/>
            <person name="Will I."/>
            <person name="Young S."/>
            <person name="Zeng Q."/>
            <person name="Zhang J."/>
            <person name="Zhou S."/>
            <person name="Dickman M.B."/>
            <person name="Schulze-Lefert P."/>
            <person name="Ver Loren van Themaat E."/>
            <person name="Ma L.-J."/>
            <person name="Vaillancourt L.J."/>
        </authorList>
    </citation>
    <scope>NUCLEOTIDE SEQUENCE [LARGE SCALE GENOMIC DNA]</scope>
    <source>
        <strain evidence="3">IMI 349063</strain>
    </source>
</reference>
<protein>
    <submittedName>
        <fullName evidence="2">Uncharacterized protein</fullName>
    </submittedName>
</protein>
<organism evidence="2 3">
    <name type="scientific">Colletotrichum higginsianum (strain IMI 349063)</name>
    <name type="common">Crucifer anthracnose fungus</name>
    <dbReference type="NCBI Taxonomy" id="759273"/>
    <lineage>
        <taxon>Eukaryota</taxon>
        <taxon>Fungi</taxon>
        <taxon>Dikarya</taxon>
        <taxon>Ascomycota</taxon>
        <taxon>Pezizomycotina</taxon>
        <taxon>Sordariomycetes</taxon>
        <taxon>Hypocreomycetidae</taxon>
        <taxon>Glomerellales</taxon>
        <taxon>Glomerellaceae</taxon>
        <taxon>Colletotrichum</taxon>
        <taxon>Colletotrichum destructivum species complex</taxon>
    </lineage>
</organism>
<feature type="region of interest" description="Disordered" evidence="1">
    <location>
        <begin position="90"/>
        <end position="110"/>
    </location>
</feature>
<name>H1V179_COLHI</name>
<accession>H1V179</accession>
<feature type="non-terminal residue" evidence="2">
    <location>
        <position position="1"/>
    </location>
</feature>
<evidence type="ECO:0000313" key="2">
    <source>
        <dbReference type="EMBL" id="CCF33981.1"/>
    </source>
</evidence>
<evidence type="ECO:0000313" key="3">
    <source>
        <dbReference type="Proteomes" id="UP000007174"/>
    </source>
</evidence>
<dbReference type="Proteomes" id="UP000007174">
    <property type="component" value="Unassembled WGS sequence"/>
</dbReference>
<dbReference type="EMBL" id="CACQ02000967">
    <property type="protein sequence ID" value="CCF33981.1"/>
    <property type="molecule type" value="Genomic_DNA"/>
</dbReference>
<dbReference type="HOGENOM" id="CLU_2176956_0_0_1"/>
<dbReference type="AlphaFoldDB" id="H1V179"/>
<evidence type="ECO:0000256" key="1">
    <source>
        <dbReference type="SAM" id="MobiDB-lite"/>
    </source>
</evidence>
<sequence length="110" mass="12296">GPRVVLKCRGGGGAGHRERSCDDPTLQRYVEYRVDGDGTRTLDDDCVLQHKYSVLGPRPLSPSVAEPTCKSPLSTHPAVIVVLMVLTHTRRRRRRGSRKDEWRMCPSANT</sequence>
<gene>
    <name evidence="2" type="ORF">CH063_06067</name>
</gene>
<feature type="region of interest" description="Disordered" evidence="1">
    <location>
        <begin position="1"/>
        <end position="21"/>
    </location>
</feature>
<proteinExistence type="predicted"/>